<dbReference type="RefSeq" id="XP_040642286.1">
    <property type="nucleotide sequence ID" value="XM_040777996.1"/>
</dbReference>
<evidence type="ECO:0000313" key="3">
    <source>
        <dbReference type="Proteomes" id="UP000019804"/>
    </source>
</evidence>
<dbReference type="HOGENOM" id="CLU_997412_0_0_1"/>
<feature type="region of interest" description="Disordered" evidence="1">
    <location>
        <begin position="260"/>
        <end position="279"/>
    </location>
</feature>
<dbReference type="EMBL" id="KK088413">
    <property type="protein sequence ID" value="EYE98598.1"/>
    <property type="molecule type" value="Genomic_DNA"/>
</dbReference>
<evidence type="ECO:0000256" key="1">
    <source>
        <dbReference type="SAM" id="MobiDB-lite"/>
    </source>
</evidence>
<evidence type="ECO:0000313" key="2">
    <source>
        <dbReference type="EMBL" id="EYE98598.1"/>
    </source>
</evidence>
<organism evidence="2 3">
    <name type="scientific">Aspergillus ruber (strain CBS 135680)</name>
    <dbReference type="NCBI Taxonomy" id="1388766"/>
    <lineage>
        <taxon>Eukaryota</taxon>
        <taxon>Fungi</taxon>
        <taxon>Dikarya</taxon>
        <taxon>Ascomycota</taxon>
        <taxon>Pezizomycotina</taxon>
        <taxon>Eurotiomycetes</taxon>
        <taxon>Eurotiomycetidae</taxon>
        <taxon>Eurotiales</taxon>
        <taxon>Aspergillaceae</taxon>
        <taxon>Aspergillus</taxon>
        <taxon>Aspergillus subgen. Aspergillus</taxon>
    </lineage>
</organism>
<dbReference type="AlphaFoldDB" id="A0A017SNR2"/>
<keyword evidence="3" id="KW-1185">Reference proteome</keyword>
<protein>
    <submittedName>
        <fullName evidence="2">Uncharacterized protein</fullName>
    </submittedName>
</protein>
<sequence>MLRKKRTEQNQESIVQKIIDFQTNAVTARSVRLMERINGEYAKKIEPLLTGGIHDSGNVGANTNHVSSGIKSVQGLVAGRGATMARAMALGGALGVGSIHDSGNIGTNTNRVAGSIESVQSLVTGRGATVTLGGALLVVDSIRDSGGISSNTNHVAGSIESVQSLATGRGATVTLGGALLVVGSFGDGSGISSDASNVPQSTGPSRNPFAGGRARVVVAARRTLLVQVLLEGHGIGDRTNTVGEGAGNLRDLVGGRAVGATGVTGQQAGRATSDWRTKD</sequence>
<accession>A0A017SNR2</accession>
<name>A0A017SNR2_ASPRC</name>
<dbReference type="GeneID" id="63693120"/>
<dbReference type="Proteomes" id="UP000019804">
    <property type="component" value="Unassembled WGS sequence"/>
</dbReference>
<proteinExistence type="predicted"/>
<gene>
    <name evidence="2" type="ORF">EURHEDRAFT_218228</name>
</gene>
<reference evidence="3" key="1">
    <citation type="journal article" date="2014" name="Nat. Commun.">
        <title>Genomic adaptations of the halophilic Dead Sea filamentous fungus Eurotium rubrum.</title>
        <authorList>
            <person name="Kis-Papo T."/>
            <person name="Weig A.R."/>
            <person name="Riley R."/>
            <person name="Persoh D."/>
            <person name="Salamov A."/>
            <person name="Sun H."/>
            <person name="Lipzen A."/>
            <person name="Wasser S.P."/>
            <person name="Rambold G."/>
            <person name="Grigoriev I.V."/>
            <person name="Nevo E."/>
        </authorList>
    </citation>
    <scope>NUCLEOTIDE SEQUENCE [LARGE SCALE GENOMIC DNA]</scope>
    <source>
        <strain evidence="3">CBS 135680</strain>
    </source>
</reference>